<feature type="transmembrane region" description="Helical" evidence="1">
    <location>
        <begin position="24"/>
        <end position="46"/>
    </location>
</feature>
<protein>
    <submittedName>
        <fullName evidence="3">Uncharacterized protein LOC104743908</fullName>
    </submittedName>
</protein>
<dbReference type="Proteomes" id="UP000694864">
    <property type="component" value="Chromosome 14"/>
</dbReference>
<keyword evidence="1" id="KW-0812">Transmembrane</keyword>
<sequence>MGNETLLPQPQHTSLWTTLKQKGYVGGFLILLVCLLLISTVIFSIYDIETTQDSYEENYVPDITVPSMDFTVLNMTETRLSVRWDLLIRIPPDLPGFYMCLEGDFQVFIIYRGVTIATSSIESYSLRPWWANLLKVSSIASEVDMDGLIVKDIMESIKERSEMRFGSRLHFRDCRYETTGKMNYACDDALLQFEPGSHRTASLLFGNHSTCSLVV</sequence>
<dbReference type="GeneID" id="104743908"/>
<organism evidence="2 3">
    <name type="scientific">Camelina sativa</name>
    <name type="common">False flax</name>
    <name type="synonym">Myagrum sativum</name>
    <dbReference type="NCBI Taxonomy" id="90675"/>
    <lineage>
        <taxon>Eukaryota</taxon>
        <taxon>Viridiplantae</taxon>
        <taxon>Streptophyta</taxon>
        <taxon>Embryophyta</taxon>
        <taxon>Tracheophyta</taxon>
        <taxon>Spermatophyta</taxon>
        <taxon>Magnoliopsida</taxon>
        <taxon>eudicotyledons</taxon>
        <taxon>Gunneridae</taxon>
        <taxon>Pentapetalae</taxon>
        <taxon>rosids</taxon>
        <taxon>malvids</taxon>
        <taxon>Brassicales</taxon>
        <taxon>Brassicaceae</taxon>
        <taxon>Camelineae</taxon>
        <taxon>Camelina</taxon>
    </lineage>
</organism>
<dbReference type="Pfam" id="PF06651">
    <property type="entry name" value="DUF1163"/>
    <property type="match status" value="1"/>
</dbReference>
<reference evidence="2" key="1">
    <citation type="journal article" date="2014" name="Nat. Commun.">
        <title>The emerging biofuel crop Camelina sativa retains a highly undifferentiated hexaploid genome structure.</title>
        <authorList>
            <person name="Kagale S."/>
            <person name="Koh C."/>
            <person name="Nixon J."/>
            <person name="Bollina V."/>
            <person name="Clarke W.E."/>
            <person name="Tuteja R."/>
            <person name="Spillane C."/>
            <person name="Robinson S.J."/>
            <person name="Links M.G."/>
            <person name="Clarke C."/>
            <person name="Higgins E.E."/>
            <person name="Huebert T."/>
            <person name="Sharpe A.G."/>
            <person name="Parkin I.A."/>
        </authorList>
    </citation>
    <scope>NUCLEOTIDE SEQUENCE [LARGE SCALE GENOMIC DNA]</scope>
    <source>
        <strain evidence="2">cv. DH55</strain>
    </source>
</reference>
<reference evidence="3" key="2">
    <citation type="submission" date="2025-08" db="UniProtKB">
        <authorList>
            <consortium name="RefSeq"/>
        </authorList>
    </citation>
    <scope>IDENTIFICATION</scope>
    <source>
        <tissue evidence="3">Leaf</tissue>
    </source>
</reference>
<name>A0ABM0VYT5_CAMSA</name>
<proteinExistence type="predicted"/>
<keyword evidence="1" id="KW-1133">Transmembrane helix</keyword>
<accession>A0ABM0VYT5</accession>
<evidence type="ECO:0000313" key="3">
    <source>
        <dbReference type="RefSeq" id="XP_010463241.1"/>
    </source>
</evidence>
<dbReference type="PANTHER" id="PTHR31125:SF7">
    <property type="entry name" value="F20P5.24 PROTEIN-RELATED"/>
    <property type="match status" value="1"/>
</dbReference>
<dbReference type="InterPro" id="IPR009544">
    <property type="entry name" value="DUF1163"/>
</dbReference>
<keyword evidence="1" id="KW-0472">Membrane</keyword>
<evidence type="ECO:0000256" key="1">
    <source>
        <dbReference type="SAM" id="Phobius"/>
    </source>
</evidence>
<keyword evidence="2" id="KW-1185">Reference proteome</keyword>
<evidence type="ECO:0000313" key="2">
    <source>
        <dbReference type="Proteomes" id="UP000694864"/>
    </source>
</evidence>
<dbReference type="RefSeq" id="XP_010463241.1">
    <property type="nucleotide sequence ID" value="XM_010464939.1"/>
</dbReference>
<dbReference type="PANTHER" id="PTHR31125">
    <property type="entry name" value="F20P5.22 PROTEIN-RELATED"/>
    <property type="match status" value="1"/>
</dbReference>
<gene>
    <name evidence="3" type="primary">LOC104743908</name>
</gene>